<dbReference type="EnsemblProtists" id="Phyra95041">
    <property type="protein sequence ID" value="Phyra95041"/>
    <property type="gene ID" value="Phyra95041"/>
</dbReference>
<feature type="transmembrane region" description="Helical" evidence="6">
    <location>
        <begin position="152"/>
        <end position="169"/>
    </location>
</feature>
<dbReference type="Proteomes" id="UP000005238">
    <property type="component" value="Unassembled WGS sequence"/>
</dbReference>
<evidence type="ECO:0000259" key="7">
    <source>
        <dbReference type="PROSITE" id="PS50922"/>
    </source>
</evidence>
<dbReference type="PANTHER" id="PTHR13439:SF4">
    <property type="entry name" value="TLC DOMAIN-CONTAINING PROTEIN"/>
    <property type="match status" value="1"/>
</dbReference>
<dbReference type="CDD" id="cd12212">
    <property type="entry name" value="Fis1"/>
    <property type="match status" value="1"/>
</dbReference>
<dbReference type="GO" id="GO:0097035">
    <property type="term" value="P:regulation of membrane lipid distribution"/>
    <property type="evidence" value="ECO:0000318"/>
    <property type="project" value="GO_Central"/>
</dbReference>
<feature type="transmembrane region" description="Helical" evidence="6">
    <location>
        <begin position="225"/>
        <end position="246"/>
    </location>
</feature>
<dbReference type="GO" id="GO:0007009">
    <property type="term" value="P:plasma membrane organization"/>
    <property type="evidence" value="ECO:0000318"/>
    <property type="project" value="GO_Central"/>
</dbReference>
<feature type="transmembrane region" description="Helical" evidence="6">
    <location>
        <begin position="125"/>
        <end position="146"/>
    </location>
</feature>
<dbReference type="InterPro" id="IPR028061">
    <property type="entry name" value="Fis1_TPR_C"/>
</dbReference>
<reference evidence="8" key="2">
    <citation type="submission" date="2015-06" db="UniProtKB">
        <authorList>
            <consortium name="EnsemblProtists"/>
        </authorList>
    </citation>
    <scope>IDENTIFICATION</scope>
    <source>
        <strain evidence="8">Pr102</strain>
    </source>
</reference>
<evidence type="ECO:0000256" key="4">
    <source>
        <dbReference type="ARBA" id="ARBA00023136"/>
    </source>
</evidence>
<dbReference type="Pfam" id="PF14853">
    <property type="entry name" value="Fis1_TPR_C"/>
    <property type="match status" value="1"/>
</dbReference>
<proteinExistence type="predicted"/>
<dbReference type="GO" id="GO:0071709">
    <property type="term" value="P:membrane assembly"/>
    <property type="evidence" value="ECO:0000318"/>
    <property type="project" value="GO_Central"/>
</dbReference>
<dbReference type="VEuPathDB" id="FungiDB:KRP22_5052"/>
<dbReference type="PROSITE" id="PS50922">
    <property type="entry name" value="TLC"/>
    <property type="match status" value="1"/>
</dbReference>
<dbReference type="VEuPathDB" id="FungiDB:KRP22_5053"/>
<feature type="transmembrane region" description="Helical" evidence="6">
    <location>
        <begin position="61"/>
        <end position="85"/>
    </location>
</feature>
<protein>
    <recommendedName>
        <fullName evidence="7">TLC domain-containing protein</fullName>
    </recommendedName>
</protein>
<dbReference type="InterPro" id="IPR011990">
    <property type="entry name" value="TPR-like_helical_dom_sf"/>
</dbReference>
<evidence type="ECO:0000256" key="5">
    <source>
        <dbReference type="PROSITE-ProRule" id="PRU00205"/>
    </source>
</evidence>
<dbReference type="InterPro" id="IPR006634">
    <property type="entry name" value="TLC-dom"/>
</dbReference>
<evidence type="ECO:0000256" key="6">
    <source>
        <dbReference type="SAM" id="Phobius"/>
    </source>
</evidence>
<accession>H3HCD2</accession>
<keyword evidence="4 5" id="KW-0472">Membrane</keyword>
<reference evidence="9" key="1">
    <citation type="journal article" date="2006" name="Science">
        <title>Phytophthora genome sequences uncover evolutionary origins and mechanisms of pathogenesis.</title>
        <authorList>
            <person name="Tyler B.M."/>
            <person name="Tripathy S."/>
            <person name="Zhang X."/>
            <person name="Dehal P."/>
            <person name="Jiang R.H."/>
            <person name="Aerts A."/>
            <person name="Arredondo F.D."/>
            <person name="Baxter L."/>
            <person name="Bensasson D."/>
            <person name="Beynon J.L."/>
            <person name="Chapman J."/>
            <person name="Damasceno C.M."/>
            <person name="Dorrance A.E."/>
            <person name="Dou D."/>
            <person name="Dickerman A.W."/>
            <person name="Dubchak I.L."/>
            <person name="Garbelotto M."/>
            <person name="Gijzen M."/>
            <person name="Gordon S.G."/>
            <person name="Govers F."/>
            <person name="Grunwald N.J."/>
            <person name="Huang W."/>
            <person name="Ivors K.L."/>
            <person name="Jones R.W."/>
            <person name="Kamoun S."/>
            <person name="Krampis K."/>
            <person name="Lamour K.H."/>
            <person name="Lee M.K."/>
            <person name="McDonald W.H."/>
            <person name="Medina M."/>
            <person name="Meijer H.J."/>
            <person name="Nordberg E.K."/>
            <person name="Maclean D.J."/>
            <person name="Ospina-Giraldo M.D."/>
            <person name="Morris P.F."/>
            <person name="Phuntumart V."/>
            <person name="Putnam N.H."/>
            <person name="Rash S."/>
            <person name="Rose J.K."/>
            <person name="Sakihama Y."/>
            <person name="Salamov A.A."/>
            <person name="Savidor A."/>
            <person name="Scheuring C.F."/>
            <person name="Smith B.M."/>
            <person name="Sobral B.W."/>
            <person name="Terry A."/>
            <person name="Torto-Alalibo T.A."/>
            <person name="Win J."/>
            <person name="Xu Z."/>
            <person name="Zhang H."/>
            <person name="Grigoriev I.V."/>
            <person name="Rokhsar D.S."/>
            <person name="Boore J.L."/>
        </authorList>
    </citation>
    <scope>NUCLEOTIDE SEQUENCE [LARGE SCALE GENOMIC DNA]</scope>
    <source>
        <strain evidence="9">Pr102</strain>
    </source>
</reference>
<feature type="domain" description="TLC" evidence="7">
    <location>
        <begin position="58"/>
        <end position="249"/>
    </location>
</feature>
<keyword evidence="2 5" id="KW-0812">Transmembrane</keyword>
<dbReference type="VEuPathDB" id="FungiDB:KRP23_5140"/>
<dbReference type="AlphaFoldDB" id="H3HCD2"/>
<feature type="transmembrane region" description="Helical" evidence="6">
    <location>
        <begin position="97"/>
        <end position="118"/>
    </location>
</feature>
<feature type="transmembrane region" description="Helical" evidence="6">
    <location>
        <begin position="190"/>
        <end position="213"/>
    </location>
</feature>
<name>H3HCD2_PHYRM</name>
<dbReference type="Pfam" id="PF03798">
    <property type="entry name" value="TRAM_LAG1_CLN8"/>
    <property type="match status" value="1"/>
</dbReference>
<evidence type="ECO:0000256" key="3">
    <source>
        <dbReference type="ARBA" id="ARBA00022989"/>
    </source>
</evidence>
<dbReference type="GO" id="GO:0005886">
    <property type="term" value="C:plasma membrane"/>
    <property type="evidence" value="ECO:0000318"/>
    <property type="project" value="GO_Central"/>
</dbReference>
<dbReference type="VEuPathDB" id="FungiDB:KRP23_5139"/>
<evidence type="ECO:0000313" key="8">
    <source>
        <dbReference type="EnsemblProtists" id="Phyra95041"/>
    </source>
</evidence>
<dbReference type="PANTHER" id="PTHR13439">
    <property type="entry name" value="CT120 PROTEIN"/>
    <property type="match status" value="1"/>
</dbReference>
<dbReference type="InterPro" id="IPR050846">
    <property type="entry name" value="TLCD"/>
</dbReference>
<keyword evidence="3 6" id="KW-1133">Transmembrane helix</keyword>
<dbReference type="EMBL" id="DS566027">
    <property type="status" value="NOT_ANNOTATED_CDS"/>
    <property type="molecule type" value="Genomic_DNA"/>
</dbReference>
<feature type="transmembrane region" description="Helical" evidence="6">
    <location>
        <begin position="30"/>
        <end position="49"/>
    </location>
</feature>
<dbReference type="GO" id="GO:0055091">
    <property type="term" value="P:phospholipid homeostasis"/>
    <property type="evidence" value="ECO:0000318"/>
    <property type="project" value="GO_Central"/>
</dbReference>
<dbReference type="InParanoid" id="H3HCD2"/>
<dbReference type="eggNOG" id="KOG4474">
    <property type="taxonomic scope" value="Eukaryota"/>
</dbReference>
<sequence length="421" mass="46890">MFTEALVVTWFSMCAAMLYADPRLWVVVASSLAFAVVRVVAVPLASAKVKAFPMLSRFGQLLFSNTIVSMLHSALSSLLAISALLSAHSLHDDYVNTVTSGEFLATAVSTGYFAYDLWDYVLNGLYVKSPGIILHHVVVLVCYISALTKTVGVPLLSLALVCELHSVFMHARKMLTMSSYSARQSRLLQWIWRAQWGSFIVARFAPHLIVAVLTYQARDIFAQQLHFAMAFGGIIFINLLNVHLFLDVRKACSKDFALPKVPRRQAGNAQAGAMTMKGAKTDADWFSPEELAAAREEYLQEQEKEQPSPQVKLRYAIALAKSRKRDDKFRAIGLLEDLLKQSYAPKESLYWIALTLCGLGEYRASRSYCERLLRMEPSHMKAQLLHKRIKEVVAKEDNVVGVGIVGAVVVAGLALKFLLKR</sequence>
<dbReference type="SMART" id="SM00724">
    <property type="entry name" value="TLC"/>
    <property type="match status" value="1"/>
</dbReference>
<feature type="transmembrane region" description="Helical" evidence="6">
    <location>
        <begin position="399"/>
        <end position="419"/>
    </location>
</feature>
<evidence type="ECO:0000256" key="1">
    <source>
        <dbReference type="ARBA" id="ARBA00004141"/>
    </source>
</evidence>
<evidence type="ECO:0000313" key="9">
    <source>
        <dbReference type="Proteomes" id="UP000005238"/>
    </source>
</evidence>
<evidence type="ECO:0000256" key="2">
    <source>
        <dbReference type="ARBA" id="ARBA00022692"/>
    </source>
</evidence>
<dbReference type="Gene3D" id="1.25.40.10">
    <property type="entry name" value="Tetratricopeptide repeat domain"/>
    <property type="match status" value="1"/>
</dbReference>
<comment type="subcellular location">
    <subcellularLocation>
        <location evidence="1">Membrane</location>
        <topology evidence="1">Multi-pass membrane protein</topology>
    </subcellularLocation>
</comment>
<dbReference type="SUPFAM" id="SSF48452">
    <property type="entry name" value="TPR-like"/>
    <property type="match status" value="1"/>
</dbReference>
<keyword evidence="9" id="KW-1185">Reference proteome</keyword>
<dbReference type="HOGENOM" id="CLU_755394_0_0_1"/>
<organism evidence="8 9">
    <name type="scientific">Phytophthora ramorum</name>
    <name type="common">Sudden oak death agent</name>
    <dbReference type="NCBI Taxonomy" id="164328"/>
    <lineage>
        <taxon>Eukaryota</taxon>
        <taxon>Sar</taxon>
        <taxon>Stramenopiles</taxon>
        <taxon>Oomycota</taxon>
        <taxon>Peronosporomycetes</taxon>
        <taxon>Peronosporales</taxon>
        <taxon>Peronosporaceae</taxon>
        <taxon>Phytophthora</taxon>
    </lineage>
</organism>
<dbReference type="InterPro" id="IPR033745">
    <property type="entry name" value="Fis1_cytosol"/>
</dbReference>